<feature type="region of interest" description="Disordered" evidence="1">
    <location>
        <begin position="41"/>
        <end position="64"/>
    </location>
</feature>
<sequence>MATKSEIRGSNSSAGQANFSVLFHAMGNPAKAKAARKEMVNIKPHAKNNQDPTPGSPMLGLSVGPNLLKLTGGSEFWEPRRQGNGNNCNKLWFVLIHPSLPTVEWSQVCGPLQDGLRRPEQKSPCTFQDSIAKMHQKLRHADKKFRV</sequence>
<gene>
    <name evidence="2" type="ORF">PoB_001526300</name>
</gene>
<dbReference type="EMBL" id="BLXT01001882">
    <property type="protein sequence ID" value="GFN88757.1"/>
    <property type="molecule type" value="Genomic_DNA"/>
</dbReference>
<reference evidence="2 3" key="1">
    <citation type="journal article" date="2021" name="Elife">
        <title>Chloroplast acquisition without the gene transfer in kleptoplastic sea slugs, Plakobranchus ocellatus.</title>
        <authorList>
            <person name="Maeda T."/>
            <person name="Takahashi S."/>
            <person name="Yoshida T."/>
            <person name="Shimamura S."/>
            <person name="Takaki Y."/>
            <person name="Nagai Y."/>
            <person name="Toyoda A."/>
            <person name="Suzuki Y."/>
            <person name="Arimoto A."/>
            <person name="Ishii H."/>
            <person name="Satoh N."/>
            <person name="Nishiyama T."/>
            <person name="Hasebe M."/>
            <person name="Maruyama T."/>
            <person name="Minagawa J."/>
            <person name="Obokata J."/>
            <person name="Shigenobu S."/>
        </authorList>
    </citation>
    <scope>NUCLEOTIDE SEQUENCE [LARGE SCALE GENOMIC DNA]</scope>
</reference>
<comment type="caution">
    <text evidence="2">The sequence shown here is derived from an EMBL/GenBank/DDBJ whole genome shotgun (WGS) entry which is preliminary data.</text>
</comment>
<name>A0AAV3Z1W6_9GAST</name>
<protein>
    <submittedName>
        <fullName evidence="2">Uncharacterized protein</fullName>
    </submittedName>
</protein>
<dbReference type="AlphaFoldDB" id="A0AAV3Z1W6"/>
<proteinExistence type="predicted"/>
<evidence type="ECO:0000313" key="3">
    <source>
        <dbReference type="Proteomes" id="UP000735302"/>
    </source>
</evidence>
<keyword evidence="3" id="KW-1185">Reference proteome</keyword>
<dbReference type="Proteomes" id="UP000735302">
    <property type="component" value="Unassembled WGS sequence"/>
</dbReference>
<organism evidence="2 3">
    <name type="scientific">Plakobranchus ocellatus</name>
    <dbReference type="NCBI Taxonomy" id="259542"/>
    <lineage>
        <taxon>Eukaryota</taxon>
        <taxon>Metazoa</taxon>
        <taxon>Spiralia</taxon>
        <taxon>Lophotrochozoa</taxon>
        <taxon>Mollusca</taxon>
        <taxon>Gastropoda</taxon>
        <taxon>Heterobranchia</taxon>
        <taxon>Euthyneura</taxon>
        <taxon>Panpulmonata</taxon>
        <taxon>Sacoglossa</taxon>
        <taxon>Placobranchoidea</taxon>
        <taxon>Plakobranchidae</taxon>
        <taxon>Plakobranchus</taxon>
    </lineage>
</organism>
<accession>A0AAV3Z1W6</accession>
<evidence type="ECO:0000256" key="1">
    <source>
        <dbReference type="SAM" id="MobiDB-lite"/>
    </source>
</evidence>
<evidence type="ECO:0000313" key="2">
    <source>
        <dbReference type="EMBL" id="GFN88757.1"/>
    </source>
</evidence>